<accession>A0A2Z5G548</accession>
<proteinExistence type="predicted"/>
<gene>
    <name evidence="1" type="ORF">ACPOL_4513</name>
</gene>
<evidence type="ECO:0000313" key="2">
    <source>
        <dbReference type="Proteomes" id="UP000253606"/>
    </source>
</evidence>
<dbReference type="Proteomes" id="UP000253606">
    <property type="component" value="Chromosome"/>
</dbReference>
<dbReference type="EMBL" id="CP030840">
    <property type="protein sequence ID" value="AXC13785.1"/>
    <property type="molecule type" value="Genomic_DNA"/>
</dbReference>
<sequence>MKAACDQLQCIPNRNPEANLDTWHYQAEADETTFYSVSVVIASSRTR</sequence>
<organism evidence="1 2">
    <name type="scientific">Acidisarcina polymorpha</name>
    <dbReference type="NCBI Taxonomy" id="2211140"/>
    <lineage>
        <taxon>Bacteria</taxon>
        <taxon>Pseudomonadati</taxon>
        <taxon>Acidobacteriota</taxon>
        <taxon>Terriglobia</taxon>
        <taxon>Terriglobales</taxon>
        <taxon>Acidobacteriaceae</taxon>
        <taxon>Acidisarcina</taxon>
    </lineage>
</organism>
<protein>
    <submittedName>
        <fullName evidence="1">Uncharacterized protein</fullName>
    </submittedName>
</protein>
<dbReference type="KEGG" id="abas:ACPOL_4513"/>
<evidence type="ECO:0000313" key="1">
    <source>
        <dbReference type="EMBL" id="AXC13785.1"/>
    </source>
</evidence>
<name>A0A2Z5G548_9BACT</name>
<reference evidence="1 2" key="1">
    <citation type="journal article" date="2018" name="Front. Microbiol.">
        <title>Hydrolytic Capabilities as a Key to Environmental Success: Chitinolytic and Cellulolytic Acidobacteria From Acidic Sub-arctic Soils and Boreal Peatlands.</title>
        <authorList>
            <person name="Belova S.E."/>
            <person name="Ravin N.V."/>
            <person name="Pankratov T.A."/>
            <person name="Rakitin A.L."/>
            <person name="Ivanova A.A."/>
            <person name="Beletsky A.V."/>
            <person name="Mardanov A.V."/>
            <person name="Sinninghe Damste J.S."/>
            <person name="Dedysh S.N."/>
        </authorList>
    </citation>
    <scope>NUCLEOTIDE SEQUENCE [LARGE SCALE GENOMIC DNA]</scope>
    <source>
        <strain evidence="1 2">SBC82</strain>
    </source>
</reference>
<dbReference type="AlphaFoldDB" id="A0A2Z5G548"/>
<keyword evidence="2" id="KW-1185">Reference proteome</keyword>